<sequence>MAKRDELLAGGSGTISAPAPVFGEQMWNYYVRSYPEVVRLHYPDLV</sequence>
<dbReference type="EMBL" id="CAEZYZ010000176">
    <property type="protein sequence ID" value="CAB4755654.1"/>
    <property type="molecule type" value="Genomic_DNA"/>
</dbReference>
<name>A0A6J6U9B6_9ZZZZ</name>
<protein>
    <submittedName>
        <fullName evidence="1">Unannotated protein</fullName>
    </submittedName>
</protein>
<accession>A0A6J6U9B6</accession>
<evidence type="ECO:0000313" key="1">
    <source>
        <dbReference type="EMBL" id="CAB4755654.1"/>
    </source>
</evidence>
<reference evidence="1" key="1">
    <citation type="submission" date="2020-05" db="EMBL/GenBank/DDBJ databases">
        <authorList>
            <person name="Chiriac C."/>
            <person name="Salcher M."/>
            <person name="Ghai R."/>
            <person name="Kavagutti S V."/>
        </authorList>
    </citation>
    <scope>NUCLEOTIDE SEQUENCE</scope>
</reference>
<organism evidence="1">
    <name type="scientific">freshwater metagenome</name>
    <dbReference type="NCBI Taxonomy" id="449393"/>
    <lineage>
        <taxon>unclassified sequences</taxon>
        <taxon>metagenomes</taxon>
        <taxon>ecological metagenomes</taxon>
    </lineage>
</organism>
<proteinExistence type="predicted"/>
<dbReference type="AlphaFoldDB" id="A0A6J6U9B6"/>
<gene>
    <name evidence="1" type="ORF">UFOPK2810_01059</name>
</gene>